<dbReference type="InterPro" id="IPR036390">
    <property type="entry name" value="WH_DNA-bd_sf"/>
</dbReference>
<dbReference type="Proteomes" id="UP001597399">
    <property type="component" value="Unassembled WGS sequence"/>
</dbReference>
<proteinExistence type="predicted"/>
<dbReference type="PANTHER" id="PTHR33164">
    <property type="entry name" value="TRANSCRIPTIONAL REGULATOR, MARR FAMILY"/>
    <property type="match status" value="1"/>
</dbReference>
<feature type="domain" description="HTH marR-type" evidence="2">
    <location>
        <begin position="1"/>
        <end position="138"/>
    </location>
</feature>
<comment type="caution">
    <text evidence="3">The sequence shown here is derived from an EMBL/GenBank/DDBJ whole genome shotgun (WGS) entry which is preliminary data.</text>
</comment>
<keyword evidence="4" id="KW-1185">Reference proteome</keyword>
<dbReference type="SUPFAM" id="SSF46785">
    <property type="entry name" value="Winged helix' DNA-binding domain"/>
    <property type="match status" value="1"/>
</dbReference>
<evidence type="ECO:0000256" key="1">
    <source>
        <dbReference type="ARBA" id="ARBA00023125"/>
    </source>
</evidence>
<dbReference type="InterPro" id="IPR036388">
    <property type="entry name" value="WH-like_DNA-bd_sf"/>
</dbReference>
<dbReference type="EMBL" id="JBHUMQ010000024">
    <property type="protein sequence ID" value="MFD2693986.1"/>
    <property type="molecule type" value="Genomic_DNA"/>
</dbReference>
<evidence type="ECO:0000313" key="4">
    <source>
        <dbReference type="Proteomes" id="UP001597399"/>
    </source>
</evidence>
<dbReference type="PROSITE" id="PS50995">
    <property type="entry name" value="HTH_MARR_2"/>
    <property type="match status" value="1"/>
</dbReference>
<name>A0ABW5S2H7_9BACL</name>
<dbReference type="Pfam" id="PF01047">
    <property type="entry name" value="MarR"/>
    <property type="match status" value="1"/>
</dbReference>
<evidence type="ECO:0000259" key="2">
    <source>
        <dbReference type="PROSITE" id="PS50995"/>
    </source>
</evidence>
<evidence type="ECO:0000313" key="3">
    <source>
        <dbReference type="EMBL" id="MFD2693986.1"/>
    </source>
</evidence>
<reference evidence="4" key="1">
    <citation type="journal article" date="2019" name="Int. J. Syst. Evol. Microbiol.">
        <title>The Global Catalogue of Microorganisms (GCM) 10K type strain sequencing project: providing services to taxonomists for standard genome sequencing and annotation.</title>
        <authorList>
            <consortium name="The Broad Institute Genomics Platform"/>
            <consortium name="The Broad Institute Genome Sequencing Center for Infectious Disease"/>
            <person name="Wu L."/>
            <person name="Ma J."/>
        </authorList>
    </citation>
    <scope>NUCLEOTIDE SEQUENCE [LARGE SCALE GENOMIC DNA]</scope>
    <source>
        <strain evidence="4">TISTR 2466</strain>
    </source>
</reference>
<dbReference type="InterPro" id="IPR039422">
    <property type="entry name" value="MarR/SlyA-like"/>
</dbReference>
<accession>A0ABW5S2H7</accession>
<dbReference type="InterPro" id="IPR000835">
    <property type="entry name" value="HTH_MarR-typ"/>
</dbReference>
<dbReference type="PRINTS" id="PR00598">
    <property type="entry name" value="HTHMARR"/>
</dbReference>
<protein>
    <submittedName>
        <fullName evidence="3">MarR family winged helix-turn-helix transcriptional regulator</fullName>
    </submittedName>
</protein>
<dbReference type="Gene3D" id="1.10.10.10">
    <property type="entry name" value="Winged helix-like DNA-binding domain superfamily/Winged helix DNA-binding domain"/>
    <property type="match status" value="1"/>
</dbReference>
<keyword evidence="1" id="KW-0238">DNA-binding</keyword>
<gene>
    <name evidence="3" type="ORF">ACFSUE_10155</name>
</gene>
<dbReference type="RefSeq" id="WP_253063329.1">
    <property type="nucleotide sequence ID" value="NZ_JAMXWM010000020.1"/>
</dbReference>
<sequence>MFQEHLSVIANYLWKQSVIELNRTLSESEVRHFNMNDYYYLTIIYQMETPNLGKLAEELQLTKPAISAIVKRLTEKGFVEKKRSTEDKRIYHLKVTDKGRRIIENDYKSFKDLENLLAETISKDQLNVLKQIFDQVVDRLKENKAKV</sequence>
<dbReference type="SMART" id="SM00347">
    <property type="entry name" value="HTH_MARR"/>
    <property type="match status" value="1"/>
</dbReference>
<dbReference type="PANTHER" id="PTHR33164:SF89">
    <property type="entry name" value="MARR FAMILY REGULATORY PROTEIN"/>
    <property type="match status" value="1"/>
</dbReference>
<organism evidence="3 4">
    <name type="scientific">Sporolactobacillus shoreicorticis</name>
    <dbReference type="NCBI Taxonomy" id="1923877"/>
    <lineage>
        <taxon>Bacteria</taxon>
        <taxon>Bacillati</taxon>
        <taxon>Bacillota</taxon>
        <taxon>Bacilli</taxon>
        <taxon>Bacillales</taxon>
        <taxon>Sporolactobacillaceae</taxon>
        <taxon>Sporolactobacillus</taxon>
    </lineage>
</organism>